<feature type="non-terminal residue" evidence="2">
    <location>
        <position position="205"/>
    </location>
</feature>
<dbReference type="AlphaFoldDB" id="A0A5J4UJX4"/>
<comment type="caution">
    <text evidence="2">The sequence shown here is derived from an EMBL/GenBank/DDBJ whole genome shotgun (WGS) entry which is preliminary data.</text>
</comment>
<evidence type="ECO:0000313" key="2">
    <source>
        <dbReference type="EMBL" id="KAA6370543.1"/>
    </source>
</evidence>
<accession>A0A5J4UJX4</accession>
<evidence type="ECO:0000313" key="3">
    <source>
        <dbReference type="Proteomes" id="UP000324800"/>
    </source>
</evidence>
<reference evidence="2 3" key="1">
    <citation type="submission" date="2019-03" db="EMBL/GenBank/DDBJ databases">
        <title>Single cell metagenomics reveals metabolic interactions within the superorganism composed of flagellate Streblomastix strix and complex community of Bacteroidetes bacteria on its surface.</title>
        <authorList>
            <person name="Treitli S.C."/>
            <person name="Kolisko M."/>
            <person name="Husnik F."/>
            <person name="Keeling P."/>
            <person name="Hampl V."/>
        </authorList>
    </citation>
    <scope>NUCLEOTIDE SEQUENCE [LARGE SCALE GENOMIC DNA]</scope>
    <source>
        <strain evidence="2">ST1C</strain>
    </source>
</reference>
<dbReference type="EMBL" id="SNRW01015279">
    <property type="protein sequence ID" value="KAA6370543.1"/>
    <property type="molecule type" value="Genomic_DNA"/>
</dbReference>
<name>A0A5J4UJX4_9EUKA</name>
<proteinExistence type="predicted"/>
<feature type="region of interest" description="Disordered" evidence="1">
    <location>
        <begin position="33"/>
        <end position="77"/>
    </location>
</feature>
<feature type="compositionally biased region" description="Acidic residues" evidence="1">
    <location>
        <begin position="36"/>
        <end position="53"/>
    </location>
</feature>
<sequence>MQEVFIPKRLETQLAKAFAIRMFGGCQDLSWLDEAMKDDEDEDDEDDEDDEEKDNVQQQNDDQYDQEYLDDDEEEDENDYYIDQQEDDVEQDGDNEQLLSNQNKLQKEKEKIRNYKSCSLVFHSLGSITLTLLTPQLFNDIDMNAYQKMFSSIERELLTLHQHIYSILSQITLKEAGIASVPLSEQYQVEEMLIHNMINQQNFIQ</sequence>
<protein>
    <submittedName>
        <fullName evidence="2">Uncharacterized protein</fullName>
    </submittedName>
</protein>
<dbReference type="Proteomes" id="UP000324800">
    <property type="component" value="Unassembled WGS sequence"/>
</dbReference>
<feature type="compositionally biased region" description="Acidic residues" evidence="1">
    <location>
        <begin position="62"/>
        <end position="77"/>
    </location>
</feature>
<gene>
    <name evidence="2" type="ORF">EZS28_033928</name>
</gene>
<organism evidence="2 3">
    <name type="scientific">Streblomastix strix</name>
    <dbReference type="NCBI Taxonomy" id="222440"/>
    <lineage>
        <taxon>Eukaryota</taxon>
        <taxon>Metamonada</taxon>
        <taxon>Preaxostyla</taxon>
        <taxon>Oxymonadida</taxon>
        <taxon>Streblomastigidae</taxon>
        <taxon>Streblomastix</taxon>
    </lineage>
</organism>
<evidence type="ECO:0000256" key="1">
    <source>
        <dbReference type="SAM" id="MobiDB-lite"/>
    </source>
</evidence>